<name>A0A433D9P2_9FUNG</name>
<feature type="compositionally biased region" description="Basic and acidic residues" evidence="1">
    <location>
        <begin position="183"/>
        <end position="204"/>
    </location>
</feature>
<organism evidence="2 3">
    <name type="scientific">Jimgerdemannia flammicorona</name>
    <dbReference type="NCBI Taxonomy" id="994334"/>
    <lineage>
        <taxon>Eukaryota</taxon>
        <taxon>Fungi</taxon>
        <taxon>Fungi incertae sedis</taxon>
        <taxon>Mucoromycota</taxon>
        <taxon>Mucoromycotina</taxon>
        <taxon>Endogonomycetes</taxon>
        <taxon>Endogonales</taxon>
        <taxon>Endogonaceae</taxon>
        <taxon>Jimgerdemannia</taxon>
    </lineage>
</organism>
<dbReference type="AlphaFoldDB" id="A0A433D9P2"/>
<sequence length="314" mass="35223">MEPQPAGVTWGYPAEAPIARFKNPDDEGLEEAKSRVKGSRITHASQTSKSKCPGQPNQRSYTTALHCPRHDEVPTSELRDMPRRFAAVMKAHERLNQRKNVKKAQGDGGDGTKGKRRMNSEKSEHAAELRIHPGESFRNFSRRVDEEMQARVLHSVREGRSTSVKKKQYREKQKQKQKAKRQRQIEEAGARDWDDLRDEVKFGEVADAPPTITAVPKARGKTKKDLAQSLQPPPTNSSAAADAGSDSDSTLRTAKPTTVLDRALQDQRDKNRQRLKGMSEATRRVLDQERERVIAGYRAVKAKKMIAAGLTPMV</sequence>
<feature type="compositionally biased region" description="Basic and acidic residues" evidence="1">
    <location>
        <begin position="22"/>
        <end position="34"/>
    </location>
</feature>
<feature type="region of interest" description="Disordered" evidence="1">
    <location>
        <begin position="19"/>
        <end position="283"/>
    </location>
</feature>
<dbReference type="Proteomes" id="UP000268093">
    <property type="component" value="Unassembled WGS sequence"/>
</dbReference>
<feature type="compositionally biased region" description="Low complexity" evidence="1">
    <location>
        <begin position="237"/>
        <end position="248"/>
    </location>
</feature>
<proteinExistence type="predicted"/>
<feature type="compositionally biased region" description="Basic and acidic residues" evidence="1">
    <location>
        <begin position="110"/>
        <end position="135"/>
    </location>
</feature>
<dbReference type="PANTHER" id="PTHR21838:SF2">
    <property type="entry name" value="COILED-COIL DOMAIN-CONTAINING PROTEIN 137"/>
    <property type="match status" value="1"/>
</dbReference>
<dbReference type="GO" id="GO:0005634">
    <property type="term" value="C:nucleus"/>
    <property type="evidence" value="ECO:0007669"/>
    <property type="project" value="TreeGrafter"/>
</dbReference>
<feature type="compositionally biased region" description="Polar residues" evidence="1">
    <location>
        <begin position="42"/>
        <end position="63"/>
    </location>
</feature>
<dbReference type="EMBL" id="RBNI01004366">
    <property type="protein sequence ID" value="RUP47575.1"/>
    <property type="molecule type" value="Genomic_DNA"/>
</dbReference>
<evidence type="ECO:0000313" key="3">
    <source>
        <dbReference type="Proteomes" id="UP000268093"/>
    </source>
</evidence>
<reference evidence="2 3" key="1">
    <citation type="journal article" date="2018" name="New Phytol.">
        <title>Phylogenomics of Endogonaceae and evolution of mycorrhizas within Mucoromycota.</title>
        <authorList>
            <person name="Chang Y."/>
            <person name="Desiro A."/>
            <person name="Na H."/>
            <person name="Sandor L."/>
            <person name="Lipzen A."/>
            <person name="Clum A."/>
            <person name="Barry K."/>
            <person name="Grigoriev I.V."/>
            <person name="Martin F.M."/>
            <person name="Stajich J.E."/>
            <person name="Smith M.E."/>
            <person name="Bonito G."/>
            <person name="Spatafora J.W."/>
        </authorList>
    </citation>
    <scope>NUCLEOTIDE SEQUENCE [LARGE SCALE GENOMIC DNA]</scope>
    <source>
        <strain evidence="2 3">GMNB39</strain>
    </source>
</reference>
<dbReference type="InterPro" id="IPR026680">
    <property type="entry name" value="CCDC137"/>
</dbReference>
<comment type="caution">
    <text evidence="2">The sequence shown here is derived from an EMBL/GenBank/DDBJ whole genome shotgun (WGS) entry which is preliminary data.</text>
</comment>
<feature type="compositionally biased region" description="Basic residues" evidence="1">
    <location>
        <begin position="163"/>
        <end position="182"/>
    </location>
</feature>
<keyword evidence="3" id="KW-1185">Reference proteome</keyword>
<gene>
    <name evidence="2" type="ORF">BC936DRAFT_145572</name>
</gene>
<feature type="compositionally biased region" description="Basic and acidic residues" evidence="1">
    <location>
        <begin position="263"/>
        <end position="272"/>
    </location>
</feature>
<feature type="compositionally biased region" description="Basic and acidic residues" evidence="1">
    <location>
        <begin position="68"/>
        <end position="83"/>
    </location>
</feature>
<accession>A0A433D9P2</accession>
<dbReference type="PANTHER" id="PTHR21838">
    <property type="entry name" value="COILED-COIL DOMAIN-CONTAINING PROTEIN 137"/>
    <property type="match status" value="1"/>
</dbReference>
<evidence type="ECO:0000313" key="2">
    <source>
        <dbReference type="EMBL" id="RUP47575.1"/>
    </source>
</evidence>
<evidence type="ECO:0000256" key="1">
    <source>
        <dbReference type="SAM" id="MobiDB-lite"/>
    </source>
</evidence>
<feature type="compositionally biased region" description="Basic and acidic residues" evidence="1">
    <location>
        <begin position="142"/>
        <end position="160"/>
    </location>
</feature>
<dbReference type="OrthoDB" id="5876637at2759"/>
<protein>
    <submittedName>
        <fullName evidence="2">Uncharacterized protein</fullName>
    </submittedName>
</protein>